<feature type="non-terminal residue" evidence="2">
    <location>
        <position position="1"/>
    </location>
</feature>
<gene>
    <name evidence="2" type="ORF">S01H1_47153</name>
</gene>
<dbReference type="SUPFAM" id="SSF55846">
    <property type="entry name" value="N-acetylmuramoyl-L-alanine amidase-like"/>
    <property type="match status" value="1"/>
</dbReference>
<dbReference type="AlphaFoldDB" id="X0VLU6"/>
<comment type="caution">
    <text evidence="2">The sequence shown here is derived from an EMBL/GenBank/DDBJ whole genome shotgun (WGS) entry which is preliminary data.</text>
</comment>
<accession>X0VLU6</accession>
<dbReference type="GO" id="GO:0009253">
    <property type="term" value="P:peptidoglycan catabolic process"/>
    <property type="evidence" value="ECO:0007669"/>
    <property type="project" value="InterPro"/>
</dbReference>
<name>X0VLU6_9ZZZZ</name>
<protein>
    <recommendedName>
        <fullName evidence="1">N-acetylmuramoyl-L-alanine amidase domain-containing protein</fullName>
    </recommendedName>
</protein>
<dbReference type="InterPro" id="IPR002502">
    <property type="entry name" value="Amidase_domain"/>
</dbReference>
<dbReference type="Pfam" id="PF01510">
    <property type="entry name" value="Amidase_2"/>
    <property type="match status" value="1"/>
</dbReference>
<dbReference type="EMBL" id="BARS01030222">
    <property type="protein sequence ID" value="GAG19324.1"/>
    <property type="molecule type" value="Genomic_DNA"/>
</dbReference>
<feature type="domain" description="N-acetylmuramoyl-L-alanine amidase" evidence="1">
    <location>
        <begin position="41"/>
        <end position="105"/>
    </location>
</feature>
<dbReference type="GO" id="GO:0008745">
    <property type="term" value="F:N-acetylmuramoyl-L-alanine amidase activity"/>
    <property type="evidence" value="ECO:0007669"/>
    <property type="project" value="InterPro"/>
</dbReference>
<proteinExistence type="predicted"/>
<reference evidence="2" key="1">
    <citation type="journal article" date="2014" name="Front. Microbiol.">
        <title>High frequency of phylogenetically diverse reductive dehalogenase-homologous genes in deep subseafloor sedimentary metagenomes.</title>
        <authorList>
            <person name="Kawai M."/>
            <person name="Futagami T."/>
            <person name="Toyoda A."/>
            <person name="Takaki Y."/>
            <person name="Nishi S."/>
            <person name="Hori S."/>
            <person name="Arai W."/>
            <person name="Tsubouchi T."/>
            <person name="Morono Y."/>
            <person name="Uchiyama I."/>
            <person name="Ito T."/>
            <person name="Fujiyama A."/>
            <person name="Inagaki F."/>
            <person name="Takami H."/>
        </authorList>
    </citation>
    <scope>NUCLEOTIDE SEQUENCE</scope>
    <source>
        <strain evidence="2">Expedition CK06-06</strain>
    </source>
</reference>
<evidence type="ECO:0000259" key="1">
    <source>
        <dbReference type="Pfam" id="PF01510"/>
    </source>
</evidence>
<feature type="non-terminal residue" evidence="2">
    <location>
        <position position="263"/>
    </location>
</feature>
<sequence>LDYEAHRAHRQYFVRALYQLELDEPGVHSILQDWFDGGRSIDPNMHTIAIEMSGYDFENQEHFPANQQIANSVSVIWAVMRRYSITANNLFGHHELQLNKPDPGKNFMGMIRYLIGAKALLENDPIMNQLVFGSYLLEELDTLRAVQKYFKFVYDHLLLVSKPNRVYEWEGLSGYWFLSDLLDNRPGSTTIGRRFLSPLTGKSSSPGRSFTLPANHEGIDLHREEITNHINTSLEGQSLLVSDGICIYLGENDGCCGGRSAIF</sequence>
<dbReference type="Gene3D" id="3.40.80.10">
    <property type="entry name" value="Peptidoglycan recognition protein-like"/>
    <property type="match status" value="1"/>
</dbReference>
<dbReference type="InterPro" id="IPR036505">
    <property type="entry name" value="Amidase/PGRP_sf"/>
</dbReference>
<organism evidence="2">
    <name type="scientific">marine sediment metagenome</name>
    <dbReference type="NCBI Taxonomy" id="412755"/>
    <lineage>
        <taxon>unclassified sequences</taxon>
        <taxon>metagenomes</taxon>
        <taxon>ecological metagenomes</taxon>
    </lineage>
</organism>
<evidence type="ECO:0000313" key="2">
    <source>
        <dbReference type="EMBL" id="GAG19324.1"/>
    </source>
</evidence>